<feature type="domain" description="C2H2-type" evidence="7">
    <location>
        <begin position="226"/>
        <end position="253"/>
    </location>
</feature>
<feature type="compositionally biased region" description="Acidic residues" evidence="6">
    <location>
        <begin position="106"/>
        <end position="118"/>
    </location>
</feature>
<organism evidence="8 9">
    <name type="scientific">Sarcophilus harrisii</name>
    <name type="common">Tasmanian devil</name>
    <name type="synonym">Sarcophilus laniarius</name>
    <dbReference type="NCBI Taxonomy" id="9305"/>
    <lineage>
        <taxon>Eukaryota</taxon>
        <taxon>Metazoa</taxon>
        <taxon>Chordata</taxon>
        <taxon>Craniata</taxon>
        <taxon>Vertebrata</taxon>
        <taxon>Euteleostomi</taxon>
        <taxon>Mammalia</taxon>
        <taxon>Metatheria</taxon>
        <taxon>Dasyuromorphia</taxon>
        <taxon>Dasyuridae</taxon>
        <taxon>Sarcophilus</taxon>
    </lineage>
</organism>
<name>A0A7N4NYL5_SARHA</name>
<keyword evidence="2" id="KW-0677">Repeat</keyword>
<dbReference type="GeneTree" id="ENSGT01150000286944"/>
<evidence type="ECO:0000256" key="5">
    <source>
        <dbReference type="PROSITE-ProRule" id="PRU00042"/>
    </source>
</evidence>
<accession>A0A7N4NYL5</accession>
<dbReference type="Pfam" id="PF12874">
    <property type="entry name" value="zf-met"/>
    <property type="match status" value="1"/>
</dbReference>
<dbReference type="PROSITE" id="PS50157">
    <property type="entry name" value="ZINC_FINGER_C2H2_2"/>
    <property type="match status" value="2"/>
</dbReference>
<feature type="region of interest" description="Disordered" evidence="6">
    <location>
        <begin position="166"/>
        <end position="190"/>
    </location>
</feature>
<dbReference type="SUPFAM" id="SSF57667">
    <property type="entry name" value="beta-beta-alpha zinc fingers"/>
    <property type="match status" value="2"/>
</dbReference>
<dbReference type="GO" id="GO:0005634">
    <property type="term" value="C:nucleus"/>
    <property type="evidence" value="ECO:0007669"/>
    <property type="project" value="TreeGrafter"/>
</dbReference>
<dbReference type="PANTHER" id="PTHR14196:SF12">
    <property type="entry name" value="ZINC FINGER PROTEIN 208-LIKE"/>
    <property type="match status" value="1"/>
</dbReference>
<dbReference type="Proteomes" id="UP000007648">
    <property type="component" value="Unassembled WGS sequence"/>
</dbReference>
<dbReference type="InterPro" id="IPR036236">
    <property type="entry name" value="Znf_C2H2_sf"/>
</dbReference>
<evidence type="ECO:0000313" key="8">
    <source>
        <dbReference type="Ensembl" id="ENSSHAP00000029732.1"/>
    </source>
</evidence>
<feature type="domain" description="C2H2-type" evidence="7">
    <location>
        <begin position="198"/>
        <end position="225"/>
    </location>
</feature>
<reference evidence="8" key="3">
    <citation type="submission" date="2025-09" db="UniProtKB">
        <authorList>
            <consortium name="Ensembl"/>
        </authorList>
    </citation>
    <scope>IDENTIFICATION</scope>
</reference>
<evidence type="ECO:0000256" key="4">
    <source>
        <dbReference type="ARBA" id="ARBA00022833"/>
    </source>
</evidence>
<dbReference type="PANTHER" id="PTHR14196">
    <property type="entry name" value="ODD-SKIPPED - RELATED"/>
    <property type="match status" value="1"/>
</dbReference>
<keyword evidence="9" id="KW-1185">Reference proteome</keyword>
<feature type="region of interest" description="Disordered" evidence="6">
    <location>
        <begin position="79"/>
        <end position="131"/>
    </location>
</feature>
<keyword evidence="3 5" id="KW-0863">Zinc-finger</keyword>
<evidence type="ECO:0000256" key="6">
    <source>
        <dbReference type="SAM" id="MobiDB-lite"/>
    </source>
</evidence>
<evidence type="ECO:0000313" key="9">
    <source>
        <dbReference type="Proteomes" id="UP000007648"/>
    </source>
</evidence>
<dbReference type="PROSITE" id="PS00028">
    <property type="entry name" value="ZINC_FINGER_C2H2_1"/>
    <property type="match status" value="2"/>
</dbReference>
<dbReference type="Gene3D" id="3.30.160.60">
    <property type="entry name" value="Classic Zinc Finger"/>
    <property type="match status" value="2"/>
</dbReference>
<dbReference type="FunFam" id="3.30.160.60:FF:000100">
    <property type="entry name" value="Zinc finger 45-like"/>
    <property type="match status" value="1"/>
</dbReference>
<dbReference type="InterPro" id="IPR013087">
    <property type="entry name" value="Znf_C2H2_type"/>
</dbReference>
<evidence type="ECO:0000256" key="1">
    <source>
        <dbReference type="ARBA" id="ARBA00022723"/>
    </source>
</evidence>
<proteinExistence type="predicted"/>
<keyword evidence="1" id="KW-0479">Metal-binding</keyword>
<keyword evidence="4" id="KW-0862">Zinc</keyword>
<feature type="compositionally biased region" description="Basic and acidic residues" evidence="6">
    <location>
        <begin position="95"/>
        <end position="105"/>
    </location>
</feature>
<dbReference type="GO" id="GO:0008270">
    <property type="term" value="F:zinc ion binding"/>
    <property type="evidence" value="ECO:0007669"/>
    <property type="project" value="UniProtKB-KW"/>
</dbReference>
<dbReference type="Ensembl" id="ENSSHAT00000030693.1">
    <property type="protein sequence ID" value="ENSSHAP00000029732.1"/>
    <property type="gene ID" value="ENSSHAG00000027513.1"/>
</dbReference>
<dbReference type="SMART" id="SM00355">
    <property type="entry name" value="ZnF_C2H2"/>
    <property type="match status" value="2"/>
</dbReference>
<sequence length="381" mass="41978">MAPHGASCTFLAKPSFSFSRQPSRVCFWAQSVFRALFSLADMEEHSTGRGGQPRGGARALPPCQAFPRRHHLVREAGPLYPSPGQKKGPGALEALKVKEPKVSPREEEEPLGAGEELEKEAKHKQPPSDSLPGLVHFISNDGVHSTARLVRGTMVAAAARMGVEASGEAVAKNEEEPEGEEESGGTGSGQGLMEDKRFLCVACGKHFKRAWELFSHEVVHNSARPFHCELCDAAFKRHSDFKSHALVHSEERPHTCEACGKGFKRASNLQMLSETSRSSSYIAPQGLNSFSRKCHSSHFSPLFSQHTHCFLFFFPRIHGEGLIPHPLFTKVPFPVTRFRRPPPRTVTFVFLCPPYTLSREAPNSNIKAHPHSPHLLGRGTS</sequence>
<dbReference type="AlphaFoldDB" id="A0A7N4NYL5"/>
<gene>
    <name evidence="8" type="primary">LOC116422913</name>
</gene>
<evidence type="ECO:0000259" key="7">
    <source>
        <dbReference type="PROSITE" id="PS50157"/>
    </source>
</evidence>
<protein>
    <recommendedName>
        <fullName evidence="7">C2H2-type domain-containing protein</fullName>
    </recommendedName>
</protein>
<dbReference type="GO" id="GO:0000981">
    <property type="term" value="F:DNA-binding transcription factor activity, RNA polymerase II-specific"/>
    <property type="evidence" value="ECO:0007669"/>
    <property type="project" value="TreeGrafter"/>
</dbReference>
<evidence type="ECO:0000256" key="2">
    <source>
        <dbReference type="ARBA" id="ARBA00022737"/>
    </source>
</evidence>
<evidence type="ECO:0000256" key="3">
    <source>
        <dbReference type="ARBA" id="ARBA00022771"/>
    </source>
</evidence>
<reference evidence="8 9" key="1">
    <citation type="journal article" date="2011" name="Proc. Natl. Acad. Sci. U.S.A.">
        <title>Genetic diversity and population structure of the endangered marsupial Sarcophilus harrisii (Tasmanian devil).</title>
        <authorList>
            <person name="Miller W."/>
            <person name="Hayes V.M."/>
            <person name="Ratan A."/>
            <person name="Petersen D.C."/>
            <person name="Wittekindt N.E."/>
            <person name="Miller J."/>
            <person name="Walenz B."/>
            <person name="Knight J."/>
            <person name="Qi J."/>
            <person name="Zhao F."/>
            <person name="Wang Q."/>
            <person name="Bedoya-Reina O.C."/>
            <person name="Katiyar N."/>
            <person name="Tomsho L.P."/>
            <person name="Kasson L.M."/>
            <person name="Hardie R.A."/>
            <person name="Woodbridge P."/>
            <person name="Tindall E.A."/>
            <person name="Bertelsen M.F."/>
            <person name="Dixon D."/>
            <person name="Pyecroft S."/>
            <person name="Helgen K.M."/>
            <person name="Lesk A.M."/>
            <person name="Pringle T.H."/>
            <person name="Patterson N."/>
            <person name="Zhang Y."/>
            <person name="Kreiss A."/>
            <person name="Woods G.M."/>
            <person name="Jones M.E."/>
            <person name="Schuster S.C."/>
        </authorList>
    </citation>
    <scope>NUCLEOTIDE SEQUENCE [LARGE SCALE GENOMIC DNA]</scope>
</reference>
<dbReference type="GO" id="GO:0000977">
    <property type="term" value="F:RNA polymerase II transcription regulatory region sequence-specific DNA binding"/>
    <property type="evidence" value="ECO:0007669"/>
    <property type="project" value="TreeGrafter"/>
</dbReference>
<dbReference type="InterPro" id="IPR050717">
    <property type="entry name" value="C2H2-ZF_Transcription_Reg"/>
</dbReference>
<reference evidence="8" key="2">
    <citation type="submission" date="2025-08" db="UniProtKB">
        <authorList>
            <consortium name="Ensembl"/>
        </authorList>
    </citation>
    <scope>IDENTIFICATION</scope>
</reference>